<reference evidence="8 9" key="1">
    <citation type="submission" date="2024-04" db="EMBL/GenBank/DDBJ databases">
        <title>Tritrichomonas musculus Genome.</title>
        <authorList>
            <person name="Alves-Ferreira E."/>
            <person name="Grigg M."/>
            <person name="Lorenzi H."/>
            <person name="Galac M."/>
        </authorList>
    </citation>
    <scope>NUCLEOTIDE SEQUENCE [LARGE SCALE GENOMIC DNA]</scope>
    <source>
        <strain evidence="8 9">EAF2021</strain>
    </source>
</reference>
<feature type="transmembrane region" description="Helical" evidence="6">
    <location>
        <begin position="261"/>
        <end position="284"/>
    </location>
</feature>
<comment type="subcellular location">
    <subcellularLocation>
        <location evidence="1">Membrane</location>
        <topology evidence="1">Multi-pass membrane protein</topology>
    </subcellularLocation>
</comment>
<dbReference type="Proteomes" id="UP001470230">
    <property type="component" value="Unassembled WGS sequence"/>
</dbReference>
<dbReference type="InterPro" id="IPR004853">
    <property type="entry name" value="Sugar_P_trans_dom"/>
</dbReference>
<protein>
    <recommendedName>
        <fullName evidence="7">Sugar phosphate transporter domain-containing protein</fullName>
    </recommendedName>
</protein>
<evidence type="ECO:0000256" key="6">
    <source>
        <dbReference type="SAM" id="Phobius"/>
    </source>
</evidence>
<keyword evidence="4 6" id="KW-0472">Membrane</keyword>
<feature type="transmembrane region" description="Helical" evidence="6">
    <location>
        <begin position="224"/>
        <end position="241"/>
    </location>
</feature>
<feature type="domain" description="Sugar phosphate transporter" evidence="7">
    <location>
        <begin position="44"/>
        <end position="334"/>
    </location>
</feature>
<evidence type="ECO:0000256" key="5">
    <source>
        <dbReference type="SAM" id="MobiDB-lite"/>
    </source>
</evidence>
<proteinExistence type="predicted"/>
<dbReference type="InterPro" id="IPR037185">
    <property type="entry name" value="EmrE-like"/>
</dbReference>
<evidence type="ECO:0000256" key="2">
    <source>
        <dbReference type="ARBA" id="ARBA00022692"/>
    </source>
</evidence>
<keyword evidence="9" id="KW-1185">Reference proteome</keyword>
<feature type="transmembrane region" description="Helical" evidence="6">
    <location>
        <begin position="46"/>
        <end position="66"/>
    </location>
</feature>
<sequence length="470" mass="52548">MLLFFSKRTNNDSELDPLISHQPNANDSNNFVSLLESFWNYIKIPLLALSYCTVSISCVFVNKVILSPSGRFKSFGSVEFLMFLQSLLAIFFFLLFRQLKIISFPIKVSHMAFLRIATVNILFVLMTAANAYSVRFLSMPMVALLKNCQVVFVAFLEYFILHTRPGKMTISSLGIIVFGSLCGSITDLEFNFVGYVSMGIAILSSSLYYVLIKVAFKEQKIPELTLVFYNSILSIPYFLLTSIKKGCCARAFWFTVHAPPIFLMLILASGFTAAGVNITTFLFLNATSPTAFSVLGVIKKITQTLLGYIIWKPPTNALNFFSVCVGVLGGIFYSISKKIENSQKKKIQAILANSESRSEYQSERDLEKNAENIEKVEDKNQLFEKPTSKMPYSPSLPAMKTNYSSHKVNDGNVYSANSRVNFMIPQKDQKGSNFPSSVSFPSLSHNYRNEVQSKSDNDASSSILASKNLS</sequence>
<feature type="region of interest" description="Disordered" evidence="5">
    <location>
        <begin position="426"/>
        <end position="470"/>
    </location>
</feature>
<keyword evidence="2 6" id="KW-0812">Transmembrane</keyword>
<accession>A0ABR2JJX9</accession>
<evidence type="ECO:0000256" key="3">
    <source>
        <dbReference type="ARBA" id="ARBA00022989"/>
    </source>
</evidence>
<feature type="transmembrane region" description="Helical" evidence="6">
    <location>
        <begin position="108"/>
        <end position="129"/>
    </location>
</feature>
<comment type="caution">
    <text evidence="8">The sequence shown here is derived from an EMBL/GenBank/DDBJ whole genome shotgun (WGS) entry which is preliminary data.</text>
</comment>
<feature type="compositionally biased region" description="Polar residues" evidence="5">
    <location>
        <begin position="431"/>
        <end position="446"/>
    </location>
</feature>
<keyword evidence="3 6" id="KW-1133">Transmembrane helix</keyword>
<evidence type="ECO:0000259" key="7">
    <source>
        <dbReference type="Pfam" id="PF03151"/>
    </source>
</evidence>
<dbReference type="InterPro" id="IPR050186">
    <property type="entry name" value="TPT_transporter"/>
</dbReference>
<evidence type="ECO:0000256" key="4">
    <source>
        <dbReference type="ARBA" id="ARBA00023136"/>
    </source>
</evidence>
<gene>
    <name evidence="8" type="ORF">M9Y10_004742</name>
</gene>
<evidence type="ECO:0000313" key="9">
    <source>
        <dbReference type="Proteomes" id="UP001470230"/>
    </source>
</evidence>
<dbReference type="EMBL" id="JAPFFF010000011">
    <property type="protein sequence ID" value="KAK8877979.1"/>
    <property type="molecule type" value="Genomic_DNA"/>
</dbReference>
<feature type="transmembrane region" description="Helical" evidence="6">
    <location>
        <begin position="141"/>
        <end position="161"/>
    </location>
</feature>
<organism evidence="8 9">
    <name type="scientific">Tritrichomonas musculus</name>
    <dbReference type="NCBI Taxonomy" id="1915356"/>
    <lineage>
        <taxon>Eukaryota</taxon>
        <taxon>Metamonada</taxon>
        <taxon>Parabasalia</taxon>
        <taxon>Tritrichomonadida</taxon>
        <taxon>Tritrichomonadidae</taxon>
        <taxon>Tritrichomonas</taxon>
    </lineage>
</organism>
<name>A0ABR2JJX9_9EUKA</name>
<dbReference type="Pfam" id="PF03151">
    <property type="entry name" value="TPT"/>
    <property type="match status" value="1"/>
</dbReference>
<feature type="compositionally biased region" description="Polar residues" evidence="5">
    <location>
        <begin position="458"/>
        <end position="470"/>
    </location>
</feature>
<evidence type="ECO:0000313" key="8">
    <source>
        <dbReference type="EMBL" id="KAK8877979.1"/>
    </source>
</evidence>
<feature type="compositionally biased region" description="Basic and acidic residues" evidence="5">
    <location>
        <begin position="447"/>
        <end position="457"/>
    </location>
</feature>
<feature type="transmembrane region" description="Helical" evidence="6">
    <location>
        <begin position="317"/>
        <end position="336"/>
    </location>
</feature>
<feature type="transmembrane region" description="Helical" evidence="6">
    <location>
        <begin position="78"/>
        <end position="96"/>
    </location>
</feature>
<evidence type="ECO:0000256" key="1">
    <source>
        <dbReference type="ARBA" id="ARBA00004141"/>
    </source>
</evidence>
<dbReference type="SUPFAM" id="SSF103481">
    <property type="entry name" value="Multidrug resistance efflux transporter EmrE"/>
    <property type="match status" value="1"/>
</dbReference>
<feature type="transmembrane region" description="Helical" evidence="6">
    <location>
        <begin position="192"/>
        <end position="212"/>
    </location>
</feature>
<feature type="transmembrane region" description="Helical" evidence="6">
    <location>
        <begin position="168"/>
        <end position="186"/>
    </location>
</feature>
<dbReference type="PANTHER" id="PTHR11132">
    <property type="entry name" value="SOLUTE CARRIER FAMILY 35"/>
    <property type="match status" value="1"/>
</dbReference>